<dbReference type="RefSeq" id="WP_284720625.1">
    <property type="nucleotide sequence ID" value="NZ_JARZHI010000014.1"/>
</dbReference>
<gene>
    <name evidence="1" type="ORF">QHF89_17795</name>
</gene>
<evidence type="ECO:0000313" key="1">
    <source>
        <dbReference type="EMBL" id="MDI1431353.1"/>
    </source>
</evidence>
<accession>A0ABT6NSU7</accession>
<keyword evidence="2" id="KW-1185">Reference proteome</keyword>
<proteinExistence type="predicted"/>
<dbReference type="Proteomes" id="UP001160301">
    <property type="component" value="Unassembled WGS sequence"/>
</dbReference>
<evidence type="ECO:0008006" key="3">
    <source>
        <dbReference type="Google" id="ProtNLM"/>
    </source>
</evidence>
<protein>
    <recommendedName>
        <fullName evidence="3">Lipoprotein</fullName>
    </recommendedName>
</protein>
<evidence type="ECO:0000313" key="2">
    <source>
        <dbReference type="Proteomes" id="UP001160301"/>
    </source>
</evidence>
<dbReference type="EMBL" id="JARZHI010000014">
    <property type="protein sequence ID" value="MDI1431353.1"/>
    <property type="molecule type" value="Genomic_DNA"/>
</dbReference>
<organism evidence="1 2">
    <name type="scientific">Polyangium sorediatum</name>
    <dbReference type="NCBI Taxonomy" id="889274"/>
    <lineage>
        <taxon>Bacteria</taxon>
        <taxon>Pseudomonadati</taxon>
        <taxon>Myxococcota</taxon>
        <taxon>Polyangia</taxon>
        <taxon>Polyangiales</taxon>
        <taxon>Polyangiaceae</taxon>
        <taxon>Polyangium</taxon>
    </lineage>
</organism>
<reference evidence="1 2" key="1">
    <citation type="submission" date="2023-04" db="EMBL/GenBank/DDBJ databases">
        <title>The genome sequence of Polyangium sorediatum DSM14670.</title>
        <authorList>
            <person name="Zhang X."/>
        </authorList>
    </citation>
    <scope>NUCLEOTIDE SEQUENCE [LARGE SCALE GENOMIC DNA]</scope>
    <source>
        <strain evidence="1 2">DSM 14670</strain>
    </source>
</reference>
<name>A0ABT6NSU7_9BACT</name>
<sequence>MKTSAIGAARTGILMTACGGATIAPATPASKTEDAIEVATYFVAPAR</sequence>
<comment type="caution">
    <text evidence="1">The sequence shown here is derived from an EMBL/GenBank/DDBJ whole genome shotgun (WGS) entry which is preliminary data.</text>
</comment>